<organism evidence="4">
    <name type="scientific">Prymnesium polylepis</name>
    <dbReference type="NCBI Taxonomy" id="72548"/>
    <lineage>
        <taxon>Eukaryota</taxon>
        <taxon>Haptista</taxon>
        <taxon>Haptophyta</taxon>
        <taxon>Prymnesiophyceae</taxon>
        <taxon>Prymnesiales</taxon>
        <taxon>Prymnesiaceae</taxon>
        <taxon>Prymnesium</taxon>
    </lineage>
</organism>
<dbReference type="PANTHER" id="PTHR47511:SF1">
    <property type="entry name" value="PEPTIDYL-PROLYL CIS-TRANS ISOMERASE CYP23"/>
    <property type="match status" value="1"/>
</dbReference>
<dbReference type="Gene3D" id="1.10.10.1940">
    <property type="match status" value="1"/>
</dbReference>
<dbReference type="InterPro" id="IPR002130">
    <property type="entry name" value="Cyclophilin-type_PPIase_dom"/>
</dbReference>
<dbReference type="Pfam" id="PF00160">
    <property type="entry name" value="Pro_isomerase"/>
    <property type="match status" value="1"/>
</dbReference>
<dbReference type="EMBL" id="HBKO01010098">
    <property type="protein sequence ID" value="CAE2201804.1"/>
    <property type="molecule type" value="Transcribed_RNA"/>
</dbReference>
<feature type="chain" id="PRO_5030624670" description="Peptidylprolyl isomerase" evidence="1">
    <location>
        <begin position="22"/>
        <end position="262"/>
    </location>
</feature>
<dbReference type="SMART" id="SM00254">
    <property type="entry name" value="ShKT"/>
    <property type="match status" value="1"/>
</dbReference>
<gene>
    <name evidence="4" type="ORF">CPOL0286_LOCUS4611</name>
</gene>
<dbReference type="PANTHER" id="PTHR47511">
    <property type="entry name" value="PEPTIDYL-PROLYL CIS-TRANS ISOMERASE CYP23"/>
    <property type="match status" value="1"/>
</dbReference>
<accession>A0A7S4HK76</accession>
<sequence>MLSARRWFGCTALLWMHVSRACEDVHASCGSWSDSGECQKNVAFMKENCAESCGVCTPPPLLERSDDALLGEERMVLQIQWGDADKLSFGEVVLGFYPSVAPVTVAHILTLVRMGGYNTNEIFRVDKGFVCQVQGVDGGRRAPMSRALRAVAKKNVPDEFSSKVKHKRGMLSMGKFDEPNTGTSSFSMVLGDAHFLDGRYTIFGRVVAGDQVLQRLEKLETVREGIFVKPKGRVEIVSAVVMWSDGKGGLMAEDGEHRKVEL</sequence>
<feature type="signal peptide" evidence="1">
    <location>
        <begin position="1"/>
        <end position="21"/>
    </location>
</feature>
<evidence type="ECO:0000256" key="1">
    <source>
        <dbReference type="SAM" id="SignalP"/>
    </source>
</evidence>
<reference evidence="4" key="1">
    <citation type="submission" date="2021-01" db="EMBL/GenBank/DDBJ databases">
        <authorList>
            <person name="Corre E."/>
            <person name="Pelletier E."/>
            <person name="Niang G."/>
            <person name="Scheremetjew M."/>
            <person name="Finn R."/>
            <person name="Kale V."/>
            <person name="Holt S."/>
            <person name="Cochrane G."/>
            <person name="Meng A."/>
            <person name="Brown T."/>
            <person name="Cohen L."/>
        </authorList>
    </citation>
    <scope>NUCLEOTIDE SEQUENCE</scope>
    <source>
        <strain evidence="4">UIO037</strain>
    </source>
</reference>
<protein>
    <recommendedName>
        <fullName evidence="5">Peptidylprolyl isomerase</fullName>
    </recommendedName>
</protein>
<feature type="domain" description="PPIase cyclophilin-type" evidence="2">
    <location>
        <begin position="90"/>
        <end position="241"/>
    </location>
</feature>
<evidence type="ECO:0000259" key="3">
    <source>
        <dbReference type="PROSITE" id="PS51670"/>
    </source>
</evidence>
<evidence type="ECO:0008006" key="5">
    <source>
        <dbReference type="Google" id="ProtNLM"/>
    </source>
</evidence>
<dbReference type="Gene3D" id="2.40.100.10">
    <property type="entry name" value="Cyclophilin-like"/>
    <property type="match status" value="1"/>
</dbReference>
<keyword evidence="1" id="KW-0732">Signal</keyword>
<dbReference type="InterPro" id="IPR003582">
    <property type="entry name" value="ShKT_dom"/>
</dbReference>
<name>A0A7S4HK76_9EUKA</name>
<dbReference type="SUPFAM" id="SSF50891">
    <property type="entry name" value="Cyclophilin-like"/>
    <property type="match status" value="1"/>
</dbReference>
<dbReference type="GO" id="GO:0003755">
    <property type="term" value="F:peptidyl-prolyl cis-trans isomerase activity"/>
    <property type="evidence" value="ECO:0007669"/>
    <property type="project" value="InterPro"/>
</dbReference>
<feature type="domain" description="ShKT" evidence="3">
    <location>
        <begin position="22"/>
        <end position="56"/>
    </location>
</feature>
<dbReference type="PROSITE" id="PS50072">
    <property type="entry name" value="CSA_PPIASE_2"/>
    <property type="match status" value="1"/>
</dbReference>
<proteinExistence type="predicted"/>
<dbReference type="InterPro" id="IPR029000">
    <property type="entry name" value="Cyclophilin-like_dom_sf"/>
</dbReference>
<dbReference type="AlphaFoldDB" id="A0A7S4HK76"/>
<dbReference type="InterPro" id="IPR044233">
    <property type="entry name" value="CYP23-like"/>
</dbReference>
<evidence type="ECO:0000259" key="2">
    <source>
        <dbReference type="PROSITE" id="PS50072"/>
    </source>
</evidence>
<evidence type="ECO:0000313" key="4">
    <source>
        <dbReference type="EMBL" id="CAE2201804.1"/>
    </source>
</evidence>
<dbReference type="Pfam" id="PF01549">
    <property type="entry name" value="ShK"/>
    <property type="match status" value="1"/>
</dbReference>
<dbReference type="PROSITE" id="PS51670">
    <property type="entry name" value="SHKT"/>
    <property type="match status" value="1"/>
</dbReference>